<accession>A0ACA9JVD5</accession>
<comment type="caution">
    <text evidence="1">The sequence shown here is derived from an EMBL/GenBank/DDBJ whole genome shotgun (WGS) entry which is preliminary data.</text>
</comment>
<name>A0ACA9JVD5_9GLOM</name>
<keyword evidence="2" id="KW-1185">Reference proteome</keyword>
<dbReference type="EMBL" id="CAJVPT010000052">
    <property type="protein sequence ID" value="CAG8438112.1"/>
    <property type="molecule type" value="Genomic_DNA"/>
</dbReference>
<sequence length="83" mass="9698">MSITEPLTNTLNPTTSSTLTIRIVKNFEYRTVKNLVLQHVNLETTTVGELKNIIREKNESEISFFNREAYEAYKLHPDVIKWD</sequence>
<gene>
    <name evidence="1" type="ORF">ACOLOM_LOCUS52</name>
</gene>
<evidence type="ECO:0000313" key="2">
    <source>
        <dbReference type="Proteomes" id="UP000789525"/>
    </source>
</evidence>
<evidence type="ECO:0000313" key="1">
    <source>
        <dbReference type="EMBL" id="CAG8438112.1"/>
    </source>
</evidence>
<organism evidence="1 2">
    <name type="scientific">Acaulospora colombiana</name>
    <dbReference type="NCBI Taxonomy" id="27376"/>
    <lineage>
        <taxon>Eukaryota</taxon>
        <taxon>Fungi</taxon>
        <taxon>Fungi incertae sedis</taxon>
        <taxon>Mucoromycota</taxon>
        <taxon>Glomeromycotina</taxon>
        <taxon>Glomeromycetes</taxon>
        <taxon>Diversisporales</taxon>
        <taxon>Acaulosporaceae</taxon>
        <taxon>Acaulospora</taxon>
    </lineage>
</organism>
<reference evidence="1" key="1">
    <citation type="submission" date="2021-06" db="EMBL/GenBank/DDBJ databases">
        <authorList>
            <person name="Kallberg Y."/>
            <person name="Tangrot J."/>
            <person name="Rosling A."/>
        </authorList>
    </citation>
    <scope>NUCLEOTIDE SEQUENCE</scope>
    <source>
        <strain evidence="1">CL356</strain>
    </source>
</reference>
<dbReference type="Proteomes" id="UP000789525">
    <property type="component" value="Unassembled WGS sequence"/>
</dbReference>
<protein>
    <submittedName>
        <fullName evidence="1">11241_t:CDS:1</fullName>
    </submittedName>
</protein>
<proteinExistence type="predicted"/>